<dbReference type="EMBL" id="WIUZ02000001">
    <property type="protein sequence ID" value="KAF9793489.1"/>
    <property type="molecule type" value="Genomic_DNA"/>
</dbReference>
<dbReference type="AlphaFoldDB" id="A0A9P6HRW7"/>
<keyword evidence="1" id="KW-0812">Transmembrane</keyword>
<comment type="caution">
    <text evidence="2">The sequence shown here is derived from an EMBL/GenBank/DDBJ whole genome shotgun (WGS) entry which is preliminary data.</text>
</comment>
<keyword evidence="1" id="KW-0472">Membrane</keyword>
<evidence type="ECO:0008006" key="4">
    <source>
        <dbReference type="Google" id="ProtNLM"/>
    </source>
</evidence>
<evidence type="ECO:0000313" key="2">
    <source>
        <dbReference type="EMBL" id="KAF9793489.1"/>
    </source>
</evidence>
<evidence type="ECO:0000256" key="1">
    <source>
        <dbReference type="SAM" id="Phobius"/>
    </source>
</evidence>
<dbReference type="InterPro" id="IPR032675">
    <property type="entry name" value="LRR_dom_sf"/>
</dbReference>
<sequence>MRSSHPTLHHRMPVSFQTLGGDILLEVVEWLSRSDLLNLVTVSKTVYAQTIGTLYRTVELNETVQCCTTLDMLYRHPDIARHVRKLVVRQGGRPDNHIATGSTPTFRLFSHLASSRVCAAVKRAAARMDALQSFVWGGEECPSEDDVWLVLRESCSQLKSIGVGFGALLPGVRSHLFDFKNLEGFSLRLEPAFYINGYFDMTPEIEPVFKRLWDMLIRRCPDLRQLSILTRGLDPTESIDARSLFSGDHWPHLRFLELGNVKVGPALNDGGDAHPFISFLSKRNHLRALHFSGDFTLSSAHLARLPRDSLRDLQFFSGSIDHLASLPSAKSLLSMEVPNPLVLREVTPLTISHALQAAPAIRSLKVSFVLQSGYDGIGILRTIATAGAHIRHLDLTFSHKPSFYLEMFSRTIRSLSRLRTLNLTVVKVPGDEPMADGAVRIARSNPGLRQFSIRYIPKNYDQLGPHLPLTTGTQSTSTFELPSFLEIGKFELACDRHGLPVTLYGREWRGRLRFDGWWWPSWASSLGVVPTEVRASVSSGIRALSSSNGVKRFTRLAKRYERDMRPPGHPGVRKLGFGELLVDPGAAGRELRMLVFSMALVVISAGAILVR</sequence>
<evidence type="ECO:0000313" key="3">
    <source>
        <dbReference type="Proteomes" id="UP000736335"/>
    </source>
</evidence>
<reference evidence="2" key="1">
    <citation type="journal article" date="2020" name="Nat. Commun.">
        <title>Large-scale genome sequencing of mycorrhizal fungi provides insights into the early evolution of symbiotic traits.</title>
        <authorList>
            <person name="Miyauchi S."/>
            <person name="Kiss E."/>
            <person name="Kuo A."/>
            <person name="Drula E."/>
            <person name="Kohler A."/>
            <person name="Sanchez-Garcia M."/>
            <person name="Morin E."/>
            <person name="Andreopoulos B."/>
            <person name="Barry K.W."/>
            <person name="Bonito G."/>
            <person name="Buee M."/>
            <person name="Carver A."/>
            <person name="Chen C."/>
            <person name="Cichocki N."/>
            <person name="Clum A."/>
            <person name="Culley D."/>
            <person name="Crous P.W."/>
            <person name="Fauchery L."/>
            <person name="Girlanda M."/>
            <person name="Hayes R.D."/>
            <person name="Keri Z."/>
            <person name="LaButti K."/>
            <person name="Lipzen A."/>
            <person name="Lombard V."/>
            <person name="Magnuson J."/>
            <person name="Maillard F."/>
            <person name="Murat C."/>
            <person name="Nolan M."/>
            <person name="Ohm R.A."/>
            <person name="Pangilinan J."/>
            <person name="Pereira M.F."/>
            <person name="Perotto S."/>
            <person name="Peter M."/>
            <person name="Pfister S."/>
            <person name="Riley R."/>
            <person name="Sitrit Y."/>
            <person name="Stielow J.B."/>
            <person name="Szollosi G."/>
            <person name="Zifcakova L."/>
            <person name="Stursova M."/>
            <person name="Spatafora J.W."/>
            <person name="Tedersoo L."/>
            <person name="Vaario L.M."/>
            <person name="Yamada A."/>
            <person name="Yan M."/>
            <person name="Wang P."/>
            <person name="Xu J."/>
            <person name="Bruns T."/>
            <person name="Baldrian P."/>
            <person name="Vilgalys R."/>
            <person name="Dunand C."/>
            <person name="Henrissat B."/>
            <person name="Grigoriev I.V."/>
            <person name="Hibbett D."/>
            <person name="Nagy L.G."/>
            <person name="Martin F.M."/>
        </authorList>
    </citation>
    <scope>NUCLEOTIDE SEQUENCE</scope>
    <source>
        <strain evidence="2">UH-Tt-Lm1</strain>
    </source>
</reference>
<dbReference type="SUPFAM" id="SSF52047">
    <property type="entry name" value="RNI-like"/>
    <property type="match status" value="1"/>
</dbReference>
<dbReference type="Gene3D" id="3.80.10.10">
    <property type="entry name" value="Ribonuclease Inhibitor"/>
    <property type="match status" value="1"/>
</dbReference>
<proteinExistence type="predicted"/>
<accession>A0A9P6HRW7</accession>
<reference evidence="2" key="2">
    <citation type="submission" date="2020-11" db="EMBL/GenBank/DDBJ databases">
        <authorList>
            <consortium name="DOE Joint Genome Institute"/>
            <person name="Kuo A."/>
            <person name="Miyauchi S."/>
            <person name="Kiss E."/>
            <person name="Drula E."/>
            <person name="Kohler A."/>
            <person name="Sanchez-Garcia M."/>
            <person name="Andreopoulos B."/>
            <person name="Barry K.W."/>
            <person name="Bonito G."/>
            <person name="Buee M."/>
            <person name="Carver A."/>
            <person name="Chen C."/>
            <person name="Cichocki N."/>
            <person name="Clum A."/>
            <person name="Culley D."/>
            <person name="Crous P.W."/>
            <person name="Fauchery L."/>
            <person name="Girlanda M."/>
            <person name="Hayes R."/>
            <person name="Keri Z."/>
            <person name="Labutti K."/>
            <person name="Lipzen A."/>
            <person name="Lombard V."/>
            <person name="Magnuson J."/>
            <person name="Maillard F."/>
            <person name="Morin E."/>
            <person name="Murat C."/>
            <person name="Nolan M."/>
            <person name="Ohm R."/>
            <person name="Pangilinan J."/>
            <person name="Pereira M."/>
            <person name="Perotto S."/>
            <person name="Peter M."/>
            <person name="Riley R."/>
            <person name="Sitrit Y."/>
            <person name="Stielow B."/>
            <person name="Szollosi G."/>
            <person name="Zifcakova L."/>
            <person name="Stursova M."/>
            <person name="Spatafora J.W."/>
            <person name="Tedersoo L."/>
            <person name="Vaario L.-M."/>
            <person name="Yamada A."/>
            <person name="Yan M."/>
            <person name="Wang P."/>
            <person name="Xu J."/>
            <person name="Bruns T."/>
            <person name="Baldrian P."/>
            <person name="Vilgalys R."/>
            <person name="Henrissat B."/>
            <person name="Grigoriev I.V."/>
            <person name="Hibbett D."/>
            <person name="Nagy L.G."/>
            <person name="Martin F.M."/>
        </authorList>
    </citation>
    <scope>NUCLEOTIDE SEQUENCE</scope>
    <source>
        <strain evidence="2">UH-Tt-Lm1</strain>
    </source>
</reference>
<protein>
    <recommendedName>
        <fullName evidence="4">F-box domain-containing protein</fullName>
    </recommendedName>
</protein>
<keyword evidence="3" id="KW-1185">Reference proteome</keyword>
<keyword evidence="1" id="KW-1133">Transmembrane helix</keyword>
<gene>
    <name evidence="2" type="ORF">BJ322DRAFT_1034983</name>
</gene>
<name>A0A9P6HRW7_9AGAM</name>
<dbReference type="OrthoDB" id="2870744at2759"/>
<feature type="transmembrane region" description="Helical" evidence="1">
    <location>
        <begin position="591"/>
        <end position="610"/>
    </location>
</feature>
<organism evidence="2 3">
    <name type="scientific">Thelephora terrestris</name>
    <dbReference type="NCBI Taxonomy" id="56493"/>
    <lineage>
        <taxon>Eukaryota</taxon>
        <taxon>Fungi</taxon>
        <taxon>Dikarya</taxon>
        <taxon>Basidiomycota</taxon>
        <taxon>Agaricomycotina</taxon>
        <taxon>Agaricomycetes</taxon>
        <taxon>Thelephorales</taxon>
        <taxon>Thelephoraceae</taxon>
        <taxon>Thelephora</taxon>
    </lineage>
</organism>
<dbReference type="Proteomes" id="UP000736335">
    <property type="component" value="Unassembled WGS sequence"/>
</dbReference>